<evidence type="ECO:0000313" key="2">
    <source>
        <dbReference type="EMBL" id="KAH7065111.1"/>
    </source>
</evidence>
<accession>A0ABQ8GVT0</accession>
<comment type="caution">
    <text evidence="2">The sequence shown here is derived from an EMBL/GenBank/DDBJ whole genome shotgun (WGS) entry which is preliminary data.</text>
</comment>
<protein>
    <submittedName>
        <fullName evidence="2">Uncharacterized protein</fullName>
    </submittedName>
</protein>
<sequence length="349" mass="39716">MINTSLPSEDPEIIRAAYIILTFRANNQSPIRAPLLPSTNKEASETMPRKRPCGKCKQRRRRCPHNSDSPESEAKSEESAVLKHFYPLDPPSSAENELSSRVETRREEKPLDLANLENIFHGSFLDGILSLHYGQQSDADSFLIDERCSTCDSGTSCLRTNCAFVWASAGRLFHRPQTFNPNNVIHVEIMKIYTRLCQPYASRVKISGKVSEWWNLNTREFFDAIGIDEPGDSESKALSKAEKDLSIQGFEEIKILLEMETCRKDWLKVDVLEAYCQVQGITGSIEPRLEGSTMLEQFFFECCHETSYELCRPEQFWRNADGWSFNWVIRGTLKGILESAQSDAQVGKL</sequence>
<feature type="compositionally biased region" description="Basic and acidic residues" evidence="1">
    <location>
        <begin position="72"/>
        <end position="81"/>
    </location>
</feature>
<proteinExistence type="predicted"/>
<gene>
    <name evidence="2" type="ORF">B0J12DRAFT_749212</name>
</gene>
<organism evidence="2 3">
    <name type="scientific">Macrophomina phaseolina</name>
    <dbReference type="NCBI Taxonomy" id="35725"/>
    <lineage>
        <taxon>Eukaryota</taxon>
        <taxon>Fungi</taxon>
        <taxon>Dikarya</taxon>
        <taxon>Ascomycota</taxon>
        <taxon>Pezizomycotina</taxon>
        <taxon>Dothideomycetes</taxon>
        <taxon>Dothideomycetes incertae sedis</taxon>
        <taxon>Botryosphaeriales</taxon>
        <taxon>Botryosphaeriaceae</taxon>
        <taxon>Macrophomina</taxon>
    </lineage>
</organism>
<evidence type="ECO:0000256" key="1">
    <source>
        <dbReference type="SAM" id="MobiDB-lite"/>
    </source>
</evidence>
<evidence type="ECO:0000313" key="3">
    <source>
        <dbReference type="Proteomes" id="UP000774617"/>
    </source>
</evidence>
<dbReference type="Proteomes" id="UP000774617">
    <property type="component" value="Unassembled WGS sequence"/>
</dbReference>
<feature type="region of interest" description="Disordered" evidence="1">
    <location>
        <begin position="30"/>
        <end position="106"/>
    </location>
</feature>
<name>A0ABQ8GVT0_9PEZI</name>
<feature type="compositionally biased region" description="Basic residues" evidence="1">
    <location>
        <begin position="49"/>
        <end position="64"/>
    </location>
</feature>
<dbReference type="EMBL" id="JAGTJR010000001">
    <property type="protein sequence ID" value="KAH7065111.1"/>
    <property type="molecule type" value="Genomic_DNA"/>
</dbReference>
<keyword evidence="3" id="KW-1185">Reference proteome</keyword>
<reference evidence="2 3" key="1">
    <citation type="journal article" date="2021" name="Nat. Commun.">
        <title>Genetic determinants of endophytism in the Arabidopsis root mycobiome.</title>
        <authorList>
            <person name="Mesny F."/>
            <person name="Miyauchi S."/>
            <person name="Thiergart T."/>
            <person name="Pickel B."/>
            <person name="Atanasova L."/>
            <person name="Karlsson M."/>
            <person name="Huettel B."/>
            <person name="Barry K.W."/>
            <person name="Haridas S."/>
            <person name="Chen C."/>
            <person name="Bauer D."/>
            <person name="Andreopoulos W."/>
            <person name="Pangilinan J."/>
            <person name="LaButti K."/>
            <person name="Riley R."/>
            <person name="Lipzen A."/>
            <person name="Clum A."/>
            <person name="Drula E."/>
            <person name="Henrissat B."/>
            <person name="Kohler A."/>
            <person name="Grigoriev I.V."/>
            <person name="Martin F.M."/>
            <person name="Hacquard S."/>
        </authorList>
    </citation>
    <scope>NUCLEOTIDE SEQUENCE [LARGE SCALE GENOMIC DNA]</scope>
    <source>
        <strain evidence="2 3">MPI-SDFR-AT-0080</strain>
    </source>
</reference>